<evidence type="ECO:0000256" key="1">
    <source>
        <dbReference type="ARBA" id="ARBA00004141"/>
    </source>
</evidence>
<feature type="chain" id="PRO_5026946798" description="G-protein coupled receptors family 2 profile 2 domain-containing protein" evidence="6">
    <location>
        <begin position="18"/>
        <end position="720"/>
    </location>
</feature>
<dbReference type="InterPro" id="IPR017981">
    <property type="entry name" value="GPCR_2-like_7TM"/>
</dbReference>
<sequence>MRLFVLFYVFQDSFVIAGKTDKRHEGPSDVSVANNATKNCQATEHFHVERISVDRETTIFDNRSFIYQTSVSPYDALVISDPCFQYGTCEFTQREMTEQYCNCSEQCHQFKDCCHDMKYNEDLNRVYTPYYQCYKSSSNKYKGLFAVAECSAMEDNTTVAHLCKSNDILDAGPCVVHVNVIFKNRYCALCHNITSYKTFDLQFIGQKRQRFHKIFLELIKYVIFSKTAWVIDQYLLMVQSVLHLYRNRFCVPAYNRDLSDCVSNRYDYISRDIIHPMTILFSFKEKETKDEDCTMWSEEMHVNNECTETYTNFMLQAETFYHVLSMTQTEEQFLSIIDTFVWSLTQVIDNLDILRTKILFPKNEKSKAAEVRLKVTITKPSFIHEIRILQYNFNNLMWEMLLAYENNTIEIIKEQSLPISLQNESFNIINNDIIKYVINDLSRSVVNRSEHFGFNRMTVFAEQNRSFNLHVIAIVCHGYYRNQDSEDTKGLSYSIKAILTYACFSISVVTLVFSIMMNRKFDLSSSIAGSNMENISISLIASNILFMIGSYTSQITYVCYTIGVFRHYLWLSVFSFMLISVLYIAKNLTSMKSGNKTIKQAGTLTRRVLTVTGLIIPLLFVAPAVILDQFNVADLSVGYGNSVCFPNIYPANLIFFTGPVVFSTVINCVVLFRVIFQVCLLRMEIRHLFKSSSFKDAKLFLRLVLLSGIFWFTGLLSWYF</sequence>
<comment type="subcellular location">
    <subcellularLocation>
        <location evidence="1">Membrane</location>
        <topology evidence="1">Multi-pass membrane protein</topology>
    </subcellularLocation>
</comment>
<keyword evidence="4 5" id="KW-0472">Membrane</keyword>
<evidence type="ECO:0000256" key="4">
    <source>
        <dbReference type="ARBA" id="ARBA00023136"/>
    </source>
</evidence>
<dbReference type="PANTHER" id="PTHR45902:SF1">
    <property type="entry name" value="LATROPHILIN RECEPTOR-LIKE PROTEIN A"/>
    <property type="match status" value="1"/>
</dbReference>
<keyword evidence="2 5" id="KW-0812">Transmembrane</keyword>
<organism evidence="8 9">
    <name type="scientific">Mytilus coruscus</name>
    <name type="common">Sea mussel</name>
    <dbReference type="NCBI Taxonomy" id="42192"/>
    <lineage>
        <taxon>Eukaryota</taxon>
        <taxon>Metazoa</taxon>
        <taxon>Spiralia</taxon>
        <taxon>Lophotrochozoa</taxon>
        <taxon>Mollusca</taxon>
        <taxon>Bivalvia</taxon>
        <taxon>Autobranchia</taxon>
        <taxon>Pteriomorphia</taxon>
        <taxon>Mytilida</taxon>
        <taxon>Mytiloidea</taxon>
        <taxon>Mytilidae</taxon>
        <taxon>Mytilinae</taxon>
        <taxon>Mytilus</taxon>
    </lineage>
</organism>
<feature type="transmembrane region" description="Helical" evidence="5">
    <location>
        <begin position="608"/>
        <end position="627"/>
    </location>
</feature>
<keyword evidence="3 5" id="KW-1133">Transmembrane helix</keyword>
<keyword evidence="9" id="KW-1185">Reference proteome</keyword>
<dbReference type="OrthoDB" id="6082075at2759"/>
<evidence type="ECO:0000256" key="2">
    <source>
        <dbReference type="ARBA" id="ARBA00022692"/>
    </source>
</evidence>
<feature type="transmembrane region" description="Helical" evidence="5">
    <location>
        <begin position="537"/>
        <end position="563"/>
    </location>
</feature>
<feature type="transmembrane region" description="Helical" evidence="5">
    <location>
        <begin position="498"/>
        <end position="516"/>
    </location>
</feature>
<dbReference type="PANTHER" id="PTHR45902">
    <property type="entry name" value="LATROPHILIN RECEPTOR-LIKE PROTEIN A"/>
    <property type="match status" value="1"/>
</dbReference>
<dbReference type="EMBL" id="CACVKT020005970">
    <property type="protein sequence ID" value="CAC5398980.1"/>
    <property type="molecule type" value="Genomic_DNA"/>
</dbReference>
<protein>
    <recommendedName>
        <fullName evidence="7">G-protein coupled receptors family 2 profile 2 domain-containing protein</fullName>
    </recommendedName>
</protein>
<accession>A0A6J8CVN3</accession>
<name>A0A6J8CVN3_MYTCO</name>
<gene>
    <name evidence="8" type="ORF">MCOR_33293</name>
</gene>
<proteinExistence type="predicted"/>
<evidence type="ECO:0000313" key="9">
    <source>
        <dbReference type="Proteomes" id="UP000507470"/>
    </source>
</evidence>
<dbReference type="InterPro" id="IPR053231">
    <property type="entry name" value="GPCR_LN-TM7"/>
</dbReference>
<dbReference type="CDD" id="cd13952">
    <property type="entry name" value="7tm_classB"/>
    <property type="match status" value="1"/>
</dbReference>
<feature type="signal peptide" evidence="6">
    <location>
        <begin position="1"/>
        <end position="17"/>
    </location>
</feature>
<dbReference type="Proteomes" id="UP000507470">
    <property type="component" value="Unassembled WGS sequence"/>
</dbReference>
<feature type="transmembrane region" description="Helical" evidence="5">
    <location>
        <begin position="699"/>
        <end position="719"/>
    </location>
</feature>
<evidence type="ECO:0000256" key="5">
    <source>
        <dbReference type="SAM" id="Phobius"/>
    </source>
</evidence>
<evidence type="ECO:0000313" key="8">
    <source>
        <dbReference type="EMBL" id="CAC5398980.1"/>
    </source>
</evidence>
<dbReference type="GO" id="GO:0004930">
    <property type="term" value="F:G protein-coupled receptor activity"/>
    <property type="evidence" value="ECO:0007669"/>
    <property type="project" value="InterPro"/>
</dbReference>
<reference evidence="8 9" key="1">
    <citation type="submission" date="2020-06" db="EMBL/GenBank/DDBJ databases">
        <authorList>
            <person name="Li R."/>
            <person name="Bekaert M."/>
        </authorList>
    </citation>
    <scope>NUCLEOTIDE SEQUENCE [LARGE SCALE GENOMIC DNA]</scope>
    <source>
        <strain evidence="9">wild</strain>
    </source>
</reference>
<dbReference type="Gene3D" id="1.20.1070.10">
    <property type="entry name" value="Rhodopsin 7-helix transmembrane proteins"/>
    <property type="match status" value="1"/>
</dbReference>
<evidence type="ECO:0000259" key="7">
    <source>
        <dbReference type="PROSITE" id="PS50261"/>
    </source>
</evidence>
<dbReference type="AlphaFoldDB" id="A0A6J8CVN3"/>
<evidence type="ECO:0000256" key="3">
    <source>
        <dbReference type="ARBA" id="ARBA00022989"/>
    </source>
</evidence>
<dbReference type="PROSITE" id="PS50261">
    <property type="entry name" value="G_PROTEIN_RECEP_F2_4"/>
    <property type="match status" value="1"/>
</dbReference>
<evidence type="ECO:0000256" key="6">
    <source>
        <dbReference type="SAM" id="SignalP"/>
    </source>
</evidence>
<dbReference type="GO" id="GO:0007166">
    <property type="term" value="P:cell surface receptor signaling pathway"/>
    <property type="evidence" value="ECO:0007669"/>
    <property type="project" value="InterPro"/>
</dbReference>
<keyword evidence="6" id="KW-0732">Signal</keyword>
<feature type="transmembrane region" description="Helical" evidence="5">
    <location>
        <begin position="653"/>
        <end position="678"/>
    </location>
</feature>
<dbReference type="GO" id="GO:0016020">
    <property type="term" value="C:membrane"/>
    <property type="evidence" value="ECO:0007669"/>
    <property type="project" value="UniProtKB-SubCell"/>
</dbReference>
<feature type="transmembrane region" description="Helical" evidence="5">
    <location>
        <begin position="569"/>
        <end position="588"/>
    </location>
</feature>
<feature type="domain" description="G-protein coupled receptors family 2 profile 2" evidence="7">
    <location>
        <begin position="496"/>
        <end position="720"/>
    </location>
</feature>